<dbReference type="Proteomes" id="UP000515561">
    <property type="component" value="Chromosome"/>
</dbReference>
<dbReference type="EMBL" id="AP023367">
    <property type="protein sequence ID" value="BCJ94476.1"/>
    <property type="molecule type" value="Genomic_DNA"/>
</dbReference>
<dbReference type="Pfam" id="PF00465">
    <property type="entry name" value="Fe-ADH"/>
    <property type="match status" value="1"/>
</dbReference>
<dbReference type="AlphaFoldDB" id="A0A6S6QXM2"/>
<dbReference type="GO" id="GO:0046872">
    <property type="term" value="F:metal ion binding"/>
    <property type="evidence" value="ECO:0007669"/>
    <property type="project" value="InterPro"/>
</dbReference>
<keyword evidence="4" id="KW-1185">Reference proteome</keyword>
<evidence type="ECO:0000313" key="3">
    <source>
        <dbReference type="EMBL" id="BCJ94476.1"/>
    </source>
</evidence>
<gene>
    <name evidence="3" type="ORF">acsn021_20450</name>
</gene>
<dbReference type="InterPro" id="IPR039697">
    <property type="entry name" value="Alcohol_dehydrogenase_Fe"/>
</dbReference>
<dbReference type="SUPFAM" id="SSF56796">
    <property type="entry name" value="Dehydroquinate synthase-like"/>
    <property type="match status" value="1"/>
</dbReference>
<dbReference type="CDD" id="cd08181">
    <property type="entry name" value="PPD-like"/>
    <property type="match status" value="1"/>
</dbReference>
<dbReference type="GO" id="GO:0004022">
    <property type="term" value="F:alcohol dehydrogenase (NAD+) activity"/>
    <property type="evidence" value="ECO:0007669"/>
    <property type="project" value="UniProtKB-ARBA"/>
</dbReference>
<organism evidence="3 4">
    <name type="scientific">Anaerocolumna cellulosilytica</name>
    <dbReference type="NCBI Taxonomy" id="433286"/>
    <lineage>
        <taxon>Bacteria</taxon>
        <taxon>Bacillati</taxon>
        <taxon>Bacillota</taxon>
        <taxon>Clostridia</taxon>
        <taxon>Lachnospirales</taxon>
        <taxon>Lachnospiraceae</taxon>
        <taxon>Anaerocolumna</taxon>
    </lineage>
</organism>
<evidence type="ECO:0000259" key="2">
    <source>
        <dbReference type="Pfam" id="PF25137"/>
    </source>
</evidence>
<dbReference type="Pfam" id="PF25137">
    <property type="entry name" value="ADH_Fe_C"/>
    <property type="match status" value="1"/>
</dbReference>
<feature type="domain" description="Fe-containing alcohol dehydrogenase-like C-terminal" evidence="2">
    <location>
        <begin position="186"/>
        <end position="364"/>
    </location>
</feature>
<evidence type="ECO:0000259" key="1">
    <source>
        <dbReference type="Pfam" id="PF00465"/>
    </source>
</evidence>
<dbReference type="PANTHER" id="PTHR11496:SF104">
    <property type="entry name" value="3-DEOXY-ALPHA-D-MANNO-OCTULOSONATE 8-OXIDASE"/>
    <property type="match status" value="1"/>
</dbReference>
<proteinExistence type="predicted"/>
<dbReference type="FunFam" id="3.40.50.1970:FF:000003">
    <property type="entry name" value="Alcohol dehydrogenase, iron-containing"/>
    <property type="match status" value="1"/>
</dbReference>
<dbReference type="RefSeq" id="WP_184093294.1">
    <property type="nucleotide sequence ID" value="NZ_AP023367.1"/>
</dbReference>
<sequence length="367" mass="40065">MNLQFFMPTRIIMGEDCILKNADALYKLGKKALIVTGSKSAKINGSFSDVTNTLDVNGQEYAVFDKVMANPTIDCVYEGAAYAKKENADFIIAIGGGSPMDAAKAIALLACQDIPRENLFSGEYEAKVLPMAFIPTTAGTGSEVTQYSILTNDAARTKTTLAAPFLFPDVSFLDSKYMEALSKVTTINTAIDALSHSVESFLSVRSNTLTEVLALESIGIIVKQLENLKNFTLTREDRSQLLYASTLGGMVIAHTGTTAVHSMGYSLTYFKAIDHGRANGLLLTEFMKLVEKLRPDKIKTLLVKMGYTSLLELESIIFELLGDTESITVEELESYSDIAIKAKNIPNGIVAPTREELLNIYRAVFKV</sequence>
<dbReference type="InterPro" id="IPR001670">
    <property type="entry name" value="ADH_Fe/GldA"/>
</dbReference>
<name>A0A6S6QXM2_9FIRM</name>
<accession>A0A6S6QXM2</accession>
<reference evidence="3 4" key="1">
    <citation type="journal article" date="2016" name="Int. J. Syst. Evol. Microbiol.">
        <title>Descriptions of Anaerotaenia torta gen. nov., sp. nov. and Anaerocolumna cellulosilytica gen. nov., sp. nov. isolated from a methanogenic reactor of cattle waste.</title>
        <authorList>
            <person name="Uek A."/>
            <person name="Ohtaki Y."/>
            <person name="Kaku N."/>
            <person name="Ueki K."/>
        </authorList>
    </citation>
    <scope>NUCLEOTIDE SEQUENCE [LARGE SCALE GENOMIC DNA]</scope>
    <source>
        <strain evidence="3 4">SN021</strain>
    </source>
</reference>
<dbReference type="Gene3D" id="1.20.1090.10">
    <property type="entry name" value="Dehydroquinate synthase-like - alpha domain"/>
    <property type="match status" value="1"/>
</dbReference>
<protein>
    <submittedName>
        <fullName evidence="3">Alcohol dehydrogenase</fullName>
    </submittedName>
</protein>
<dbReference type="InterPro" id="IPR056798">
    <property type="entry name" value="ADH_Fe_C"/>
</dbReference>
<evidence type="ECO:0000313" key="4">
    <source>
        <dbReference type="Proteomes" id="UP000515561"/>
    </source>
</evidence>
<dbReference type="Gene3D" id="3.40.50.1970">
    <property type="match status" value="1"/>
</dbReference>
<dbReference type="KEGG" id="acel:acsn021_20450"/>
<feature type="domain" description="Alcohol dehydrogenase iron-type/glycerol dehydrogenase GldA" evidence="1">
    <location>
        <begin position="8"/>
        <end position="174"/>
    </location>
</feature>
<dbReference type="PANTHER" id="PTHR11496">
    <property type="entry name" value="ALCOHOL DEHYDROGENASE"/>
    <property type="match status" value="1"/>
</dbReference>